<dbReference type="GO" id="GO:0051539">
    <property type="term" value="F:4 iron, 4 sulfur cluster binding"/>
    <property type="evidence" value="ECO:0007669"/>
    <property type="project" value="UniProtKB-KW"/>
</dbReference>
<evidence type="ECO:0000256" key="4">
    <source>
        <dbReference type="ARBA" id="ARBA00023014"/>
    </source>
</evidence>
<proteinExistence type="predicted"/>
<dbReference type="AlphaFoldDB" id="A0A2M7T5I2"/>
<dbReference type="Gene3D" id="3.30.70.20">
    <property type="match status" value="2"/>
</dbReference>
<name>A0A2M7T5I2_9ACTN</name>
<dbReference type="PANTHER" id="PTHR43687">
    <property type="entry name" value="ADENYLYLSULFATE REDUCTASE, BETA SUBUNIT"/>
    <property type="match status" value="1"/>
</dbReference>
<evidence type="ECO:0000256" key="2">
    <source>
        <dbReference type="ARBA" id="ARBA00022723"/>
    </source>
</evidence>
<dbReference type="InterPro" id="IPR017900">
    <property type="entry name" value="4Fe4S_Fe_S_CS"/>
</dbReference>
<evidence type="ECO:0000256" key="1">
    <source>
        <dbReference type="ARBA" id="ARBA00022485"/>
    </source>
</evidence>
<dbReference type="PROSITE" id="PS00198">
    <property type="entry name" value="4FE4S_FER_1"/>
    <property type="match status" value="1"/>
</dbReference>
<organism evidence="6 7">
    <name type="scientific">Candidatus Aquicultor secundus</name>
    <dbReference type="NCBI Taxonomy" id="1973895"/>
    <lineage>
        <taxon>Bacteria</taxon>
        <taxon>Bacillati</taxon>
        <taxon>Actinomycetota</taxon>
        <taxon>Candidatus Aquicultoria</taxon>
        <taxon>Candidatus Aquicultorales</taxon>
        <taxon>Candidatus Aquicultoraceae</taxon>
        <taxon>Candidatus Aquicultor</taxon>
    </lineage>
</organism>
<dbReference type="GO" id="GO:0046872">
    <property type="term" value="F:metal ion binding"/>
    <property type="evidence" value="ECO:0007669"/>
    <property type="project" value="UniProtKB-KW"/>
</dbReference>
<dbReference type="Pfam" id="PF04015">
    <property type="entry name" value="DUF362"/>
    <property type="match status" value="1"/>
</dbReference>
<evidence type="ECO:0000313" key="6">
    <source>
        <dbReference type="EMBL" id="PIZ35488.1"/>
    </source>
</evidence>
<feature type="domain" description="4Fe-4S ferredoxin-type" evidence="5">
    <location>
        <begin position="183"/>
        <end position="209"/>
    </location>
</feature>
<evidence type="ECO:0000313" key="7">
    <source>
        <dbReference type="Proteomes" id="UP000230956"/>
    </source>
</evidence>
<keyword evidence="4" id="KW-0411">Iron-sulfur</keyword>
<accession>A0A2M7T5I2</accession>
<dbReference type="PANTHER" id="PTHR43687:SF1">
    <property type="entry name" value="FERREDOXIN III"/>
    <property type="match status" value="1"/>
</dbReference>
<reference evidence="7" key="1">
    <citation type="submission" date="2017-09" db="EMBL/GenBank/DDBJ databases">
        <title>Depth-based differentiation of microbial function through sediment-hosted aquifers and enrichment of novel symbionts in the deep terrestrial subsurface.</title>
        <authorList>
            <person name="Probst A.J."/>
            <person name="Ladd B."/>
            <person name="Jarett J.K."/>
            <person name="Geller-Mcgrath D.E."/>
            <person name="Sieber C.M.K."/>
            <person name="Emerson J.B."/>
            <person name="Anantharaman K."/>
            <person name="Thomas B.C."/>
            <person name="Malmstrom R."/>
            <person name="Stieglmeier M."/>
            <person name="Klingl A."/>
            <person name="Woyke T."/>
            <person name="Ryan C.M."/>
            <person name="Banfield J.F."/>
        </authorList>
    </citation>
    <scope>NUCLEOTIDE SEQUENCE [LARGE SCALE GENOMIC DNA]</scope>
</reference>
<evidence type="ECO:0000259" key="5">
    <source>
        <dbReference type="PROSITE" id="PS51379"/>
    </source>
</evidence>
<dbReference type="InterPro" id="IPR007160">
    <property type="entry name" value="DUF362"/>
</dbReference>
<sequence>MSNVYYSNFHGKKSRLDTTSKLFDKADFKSIIDPGDIVAIKVHFGEPGNTAFLSPIFARRVVEKVKEAGGKPFLTDANTLYAGRRSNAVDHLISAIENGFSYATVGAPVVIADGINGKDYVAVDIEGTHIKEAKIGSAVYHADAMIALTHFKGHELTGFGGTLKNIGMGLGCRSAKQVMHSDVLPRVNPDTCTSCAKCVKWCPTGAITVASPAVIDHEVCIGCGECTVTCPSGAIEVNWATDPKVIQEKIVEHAWAVIKDKPGKVGFFNFILNVSPDCDCWGWNDAPIVPDIGILASLDPIAIDQASADLVNEAQALAGSRLSTAPDDGDKFKALSGIDWRPQLAYGEKLGLGVRDYHLVEIK</sequence>
<keyword evidence="2" id="KW-0479">Metal-binding</keyword>
<feature type="domain" description="4Fe-4S ferredoxin-type" evidence="5">
    <location>
        <begin position="211"/>
        <end position="240"/>
    </location>
</feature>
<dbReference type="SUPFAM" id="SSF54862">
    <property type="entry name" value="4Fe-4S ferredoxins"/>
    <property type="match status" value="1"/>
</dbReference>
<keyword evidence="3" id="KW-0408">Iron</keyword>
<evidence type="ECO:0000256" key="3">
    <source>
        <dbReference type="ARBA" id="ARBA00023004"/>
    </source>
</evidence>
<dbReference type="PROSITE" id="PS51379">
    <property type="entry name" value="4FE4S_FER_2"/>
    <property type="match status" value="2"/>
</dbReference>
<comment type="caution">
    <text evidence="6">The sequence shown here is derived from an EMBL/GenBank/DDBJ whole genome shotgun (WGS) entry which is preliminary data.</text>
</comment>
<gene>
    <name evidence="6" type="ORF">COY37_10335</name>
</gene>
<dbReference type="RefSeq" id="WP_286678651.1">
    <property type="nucleotide sequence ID" value="NZ_MNXI01000094.1"/>
</dbReference>
<dbReference type="Proteomes" id="UP000230956">
    <property type="component" value="Unassembled WGS sequence"/>
</dbReference>
<protein>
    <submittedName>
        <fullName evidence="6">4Fe-4S ferredoxin</fullName>
    </submittedName>
</protein>
<dbReference type="InterPro" id="IPR017896">
    <property type="entry name" value="4Fe4S_Fe-S-bd"/>
</dbReference>
<dbReference type="EMBL" id="PFNG01000238">
    <property type="protein sequence ID" value="PIZ35488.1"/>
    <property type="molecule type" value="Genomic_DNA"/>
</dbReference>
<dbReference type="InterPro" id="IPR050572">
    <property type="entry name" value="Fe-S_Ferredoxin"/>
</dbReference>
<keyword evidence="1" id="KW-0004">4Fe-4S</keyword>